<proteinExistence type="predicted"/>
<reference evidence="3" key="1">
    <citation type="journal article" date="2017" name="Parasit. Vectors">
        <title>Sialotranscriptomics of Rhipicephalus zambeziensis reveals intricate expression profiles of secretory proteins and suggests tight temporal transcriptional regulation during blood-feeding.</title>
        <authorList>
            <person name="de Castro M.H."/>
            <person name="de Klerk D."/>
            <person name="Pienaar R."/>
            <person name="Rees D.J.G."/>
            <person name="Mans B.J."/>
        </authorList>
    </citation>
    <scope>NUCLEOTIDE SEQUENCE</scope>
    <source>
        <tissue evidence="3">Salivary glands</tissue>
    </source>
</reference>
<evidence type="ECO:0000256" key="1">
    <source>
        <dbReference type="SAM" id="MobiDB-lite"/>
    </source>
</evidence>
<sequence>MRSAVVIILVIALTILLFEEALSRISRPKLKTKFKRTKISKPKLKTTRTKHTRHKVLGKSKTAKKPGAGAAATHKHHGFGSGTGLYATQVGVEAVSSLGTTGTNIAQTVLQSKENGAENTGNGQGEGDAEETS</sequence>
<accession>A0A224YJ78</accession>
<evidence type="ECO:0000313" key="3">
    <source>
        <dbReference type="EMBL" id="MAA14263.1"/>
    </source>
</evidence>
<feature type="region of interest" description="Disordered" evidence="1">
    <location>
        <begin position="39"/>
        <end position="78"/>
    </location>
</feature>
<keyword evidence="2" id="KW-0732">Signal</keyword>
<name>A0A224YJ78_9ACAR</name>
<dbReference type="AlphaFoldDB" id="A0A224YJ78"/>
<protein>
    <recommendedName>
        <fullName evidence="4">Glycine rich superfamily member</fullName>
    </recommendedName>
</protein>
<feature type="compositionally biased region" description="Polar residues" evidence="1">
    <location>
        <begin position="107"/>
        <end position="121"/>
    </location>
</feature>
<feature type="signal peptide" evidence="2">
    <location>
        <begin position="1"/>
        <end position="23"/>
    </location>
</feature>
<feature type="compositionally biased region" description="Basic residues" evidence="1">
    <location>
        <begin position="39"/>
        <end position="64"/>
    </location>
</feature>
<feature type="chain" id="PRO_5012488564" description="Glycine rich superfamily member" evidence="2">
    <location>
        <begin position="24"/>
        <end position="133"/>
    </location>
</feature>
<organism evidence="3">
    <name type="scientific">Rhipicephalus zambeziensis</name>
    <dbReference type="NCBI Taxonomy" id="60191"/>
    <lineage>
        <taxon>Eukaryota</taxon>
        <taxon>Metazoa</taxon>
        <taxon>Ecdysozoa</taxon>
        <taxon>Arthropoda</taxon>
        <taxon>Chelicerata</taxon>
        <taxon>Arachnida</taxon>
        <taxon>Acari</taxon>
        <taxon>Parasitiformes</taxon>
        <taxon>Ixodida</taxon>
        <taxon>Ixodoidea</taxon>
        <taxon>Ixodidae</taxon>
        <taxon>Rhipicephalinae</taxon>
        <taxon>Rhipicephalus</taxon>
        <taxon>Rhipicephalus</taxon>
    </lineage>
</organism>
<dbReference type="EMBL" id="GFPF01003117">
    <property type="protein sequence ID" value="MAA14263.1"/>
    <property type="molecule type" value="Transcribed_RNA"/>
</dbReference>
<evidence type="ECO:0008006" key="4">
    <source>
        <dbReference type="Google" id="ProtNLM"/>
    </source>
</evidence>
<evidence type="ECO:0000256" key="2">
    <source>
        <dbReference type="SAM" id="SignalP"/>
    </source>
</evidence>
<feature type="region of interest" description="Disordered" evidence="1">
    <location>
        <begin position="107"/>
        <end position="133"/>
    </location>
</feature>